<reference evidence="4 5" key="1">
    <citation type="submission" date="2018-10" db="EMBL/GenBank/DDBJ databases">
        <authorList>
            <person name="Li J."/>
        </authorList>
    </citation>
    <scope>NUCLEOTIDE SEQUENCE [LARGE SCALE GENOMIC DNA]</scope>
    <source>
        <strain evidence="4 5">ZD1-4</strain>
    </source>
</reference>
<dbReference type="Gene3D" id="3.30.450.40">
    <property type="match status" value="1"/>
</dbReference>
<keyword evidence="5" id="KW-1185">Reference proteome</keyword>
<dbReference type="SMART" id="SM00903">
    <property type="entry name" value="Flavin_Reduct"/>
    <property type="match status" value="1"/>
</dbReference>
<dbReference type="OrthoDB" id="9792858at2"/>
<dbReference type="SUPFAM" id="SSF55781">
    <property type="entry name" value="GAF domain-like"/>
    <property type="match status" value="1"/>
</dbReference>
<dbReference type="InterPro" id="IPR012349">
    <property type="entry name" value="Split_barrel_FMN-bd"/>
</dbReference>
<comment type="caution">
    <text evidence="4">The sequence shown here is derived from an EMBL/GenBank/DDBJ whole genome shotgun (WGS) entry which is preliminary data.</text>
</comment>
<accession>A0A3L7IWT8</accession>
<gene>
    <name evidence="4" type="ORF">D9V28_11510</name>
</gene>
<name>A0A3L7IWT8_9MICO</name>
<dbReference type="PANTHER" id="PTHR30466">
    <property type="entry name" value="FLAVIN REDUCTASE"/>
    <property type="match status" value="1"/>
</dbReference>
<dbReference type="EMBL" id="RCWJ01000003">
    <property type="protein sequence ID" value="RLQ82590.1"/>
    <property type="molecule type" value="Genomic_DNA"/>
</dbReference>
<evidence type="ECO:0000256" key="1">
    <source>
        <dbReference type="ARBA" id="ARBA00008898"/>
    </source>
</evidence>
<protein>
    <submittedName>
        <fullName evidence="4">Flavin reductase</fullName>
    </submittedName>
</protein>
<evidence type="ECO:0000313" key="5">
    <source>
        <dbReference type="Proteomes" id="UP000282460"/>
    </source>
</evidence>
<dbReference type="GO" id="GO:0010181">
    <property type="term" value="F:FMN binding"/>
    <property type="evidence" value="ECO:0007669"/>
    <property type="project" value="InterPro"/>
</dbReference>
<dbReference type="SUPFAM" id="SSF50475">
    <property type="entry name" value="FMN-binding split barrel"/>
    <property type="match status" value="1"/>
</dbReference>
<dbReference type="Pfam" id="PF01613">
    <property type="entry name" value="Flavin_Reduct"/>
    <property type="match status" value="1"/>
</dbReference>
<feature type="domain" description="IclR-ED" evidence="3">
    <location>
        <begin position="177"/>
        <end position="405"/>
    </location>
</feature>
<dbReference type="PANTHER" id="PTHR30466:SF11">
    <property type="entry name" value="FLAVIN-DEPENDENT MONOOXYGENASE, REDUCTASE SUBUNIT HSAB"/>
    <property type="match status" value="1"/>
</dbReference>
<evidence type="ECO:0000313" key="4">
    <source>
        <dbReference type="EMBL" id="RLQ82590.1"/>
    </source>
</evidence>
<comment type="similarity">
    <text evidence="1">Belongs to the non-flavoprotein flavin reductase family.</text>
</comment>
<sequence length="422" mass="44868">MPHPGGIMTESSAAALQAIDPRAFRDVMGHYPTGVVMVTAMINAEPVGMVVGTFSSVSLEPPLVSFMPMTTSATYAKLRDSESVCISVFAHDQIQDCRTLASKDPEKFNKVGWTPSPSGVPQIDGAVAYIHGRITQEVEAGDHFITLVSVDDLAVARPITPLLFFQGGYGGFSTTGMSAHVDESLISAVRIAEAARPQLDRLASRFGGSAAALVQVSGIDQTIGATSYGANTEVDERIGVRIPLIPPLGEAAVAWSEDQIDQWVTRIYPRDEEIITSYRDGAARVREQGYAISRLDTDAPAYAALSDALSEYALAELTPARDREVRKTIAASRRCFGGSIEADESSIDLASVVVPVFDPDASELTNSGLVLRLGNLPAGVTAATAHEWVGALQAAAAEVTETLRTTAHRDYARYTAAGLRNA</sequence>
<keyword evidence="2" id="KW-0560">Oxidoreductase</keyword>
<dbReference type="Gene3D" id="2.30.110.10">
    <property type="entry name" value="Electron Transport, Fmn-binding Protein, Chain A"/>
    <property type="match status" value="1"/>
</dbReference>
<proteinExistence type="inferred from homology"/>
<dbReference type="InterPro" id="IPR014757">
    <property type="entry name" value="Tscrpt_reg_IclR_C"/>
</dbReference>
<dbReference type="GO" id="GO:0042602">
    <property type="term" value="F:riboflavin reductase (NADPH) activity"/>
    <property type="evidence" value="ECO:0007669"/>
    <property type="project" value="TreeGrafter"/>
</dbReference>
<dbReference type="Proteomes" id="UP000282460">
    <property type="component" value="Unassembled WGS sequence"/>
</dbReference>
<dbReference type="InterPro" id="IPR029016">
    <property type="entry name" value="GAF-like_dom_sf"/>
</dbReference>
<evidence type="ECO:0000256" key="2">
    <source>
        <dbReference type="ARBA" id="ARBA00023002"/>
    </source>
</evidence>
<evidence type="ECO:0000259" key="3">
    <source>
        <dbReference type="PROSITE" id="PS51078"/>
    </source>
</evidence>
<dbReference type="InterPro" id="IPR050268">
    <property type="entry name" value="NADH-dep_flavin_reductase"/>
</dbReference>
<dbReference type="InterPro" id="IPR002563">
    <property type="entry name" value="Flavin_Rdtase-like_dom"/>
</dbReference>
<organism evidence="4 5">
    <name type="scientific">Mycetocola zhadangensis</name>
    <dbReference type="NCBI Taxonomy" id="1164595"/>
    <lineage>
        <taxon>Bacteria</taxon>
        <taxon>Bacillati</taxon>
        <taxon>Actinomycetota</taxon>
        <taxon>Actinomycetes</taxon>
        <taxon>Micrococcales</taxon>
        <taxon>Microbacteriaceae</taxon>
        <taxon>Mycetocola</taxon>
    </lineage>
</organism>
<dbReference type="AlphaFoldDB" id="A0A3L7IWT8"/>
<dbReference type="PROSITE" id="PS51078">
    <property type="entry name" value="ICLR_ED"/>
    <property type="match status" value="1"/>
</dbReference>